<gene>
    <name evidence="5" type="ORF">CJD36_005165</name>
</gene>
<dbReference type="PANTHER" id="PTHR10098">
    <property type="entry name" value="RAPSYN-RELATED"/>
    <property type="match status" value="1"/>
</dbReference>
<organism evidence="5 6">
    <name type="scientific">Flavipsychrobacter stenotrophus</name>
    <dbReference type="NCBI Taxonomy" id="2077091"/>
    <lineage>
        <taxon>Bacteria</taxon>
        <taxon>Pseudomonadati</taxon>
        <taxon>Bacteroidota</taxon>
        <taxon>Chitinophagia</taxon>
        <taxon>Chitinophagales</taxon>
        <taxon>Chitinophagaceae</taxon>
        <taxon>Flavipsychrobacter</taxon>
    </lineage>
</organism>
<proteinExistence type="predicted"/>
<dbReference type="AlphaFoldDB" id="A0A2S7SX60"/>
<sequence length="501" mass="56543">MKKILLLVYFTIPTMLFAQKKQGQQLVDSLLKVLPTLQSDTIKVKVLYDISSGYRAFNASEGIKYAQQALELSSDLDWQKGKAMSYGAIGSNYTGKSDYPKALENLFKALSINESINNTKGQAVNLLNIGVVYMKKGDQQTALSYYYKSKTLYEQLRDNNGISFNLNNISIIYQEQKNYTKALECYKLALNIASNENNKTQISTTLGNIGVVYFFQKEYDKALAAHFAALKISEELGNKGLSADNMGNIGVSYRNIAGESTLYVKGDSLIPKGKQANLQLSVEYFTRAIKQGREIGYLDAIQEFYSGLSETYMLMGEKDKALESYKEYVAIKDSTGSADIRLKIANLEATRAMELKDKELEIEKLKVANTRKERVLYISGLLLLLATVAIVFRKFYFQRRSNRVLSIEKRKYLQHIKVQEDVLKNITHVQSHDLRGPVSTILGLAKLYDQEHPDDPDNNTIINDIIDVSVKLDKQITSLIKKENKLAADSKDMNNDSHTNF</sequence>
<dbReference type="PROSITE" id="PS50005">
    <property type="entry name" value="TPR"/>
    <property type="match status" value="3"/>
</dbReference>
<dbReference type="GO" id="GO:0000155">
    <property type="term" value="F:phosphorelay sensor kinase activity"/>
    <property type="evidence" value="ECO:0007669"/>
    <property type="project" value="InterPro"/>
</dbReference>
<dbReference type="InterPro" id="IPR019734">
    <property type="entry name" value="TPR_rpt"/>
</dbReference>
<feature type="transmembrane region" description="Helical" evidence="4">
    <location>
        <begin position="375"/>
        <end position="396"/>
    </location>
</feature>
<evidence type="ECO:0000256" key="1">
    <source>
        <dbReference type="ARBA" id="ARBA00000085"/>
    </source>
</evidence>
<dbReference type="InterPro" id="IPR036097">
    <property type="entry name" value="HisK_dim/P_sf"/>
</dbReference>
<comment type="catalytic activity">
    <reaction evidence="1">
        <text>ATP + protein L-histidine = ADP + protein N-phospho-L-histidine.</text>
        <dbReference type="EC" id="2.7.13.3"/>
    </reaction>
</comment>
<dbReference type="CDD" id="cd00082">
    <property type="entry name" value="HisKA"/>
    <property type="match status" value="1"/>
</dbReference>
<keyword evidence="4" id="KW-1133">Transmembrane helix</keyword>
<keyword evidence="3" id="KW-0802">TPR repeat</keyword>
<dbReference type="Pfam" id="PF13181">
    <property type="entry name" value="TPR_8"/>
    <property type="match status" value="1"/>
</dbReference>
<keyword evidence="6" id="KW-1185">Reference proteome</keyword>
<dbReference type="SUPFAM" id="SSF48452">
    <property type="entry name" value="TPR-like"/>
    <property type="match status" value="2"/>
</dbReference>
<dbReference type="EC" id="2.7.13.3" evidence="2"/>
<comment type="caution">
    <text evidence="5">The sequence shown here is derived from an EMBL/GenBank/DDBJ whole genome shotgun (WGS) entry which is preliminary data.</text>
</comment>
<feature type="repeat" description="TPR" evidence="3">
    <location>
        <begin position="83"/>
        <end position="116"/>
    </location>
</feature>
<evidence type="ECO:0000256" key="2">
    <source>
        <dbReference type="ARBA" id="ARBA00012438"/>
    </source>
</evidence>
<evidence type="ECO:0000313" key="6">
    <source>
        <dbReference type="Proteomes" id="UP000239872"/>
    </source>
</evidence>
<dbReference type="Gene3D" id="1.25.40.10">
    <property type="entry name" value="Tetratricopeptide repeat domain"/>
    <property type="match status" value="3"/>
</dbReference>
<reference evidence="5 6" key="1">
    <citation type="submission" date="2018-01" db="EMBL/GenBank/DDBJ databases">
        <title>A novel member of the phylum Bacteroidetes isolated from glacier ice.</title>
        <authorList>
            <person name="Liu Q."/>
            <person name="Xin Y.-H."/>
        </authorList>
    </citation>
    <scope>NUCLEOTIDE SEQUENCE [LARGE SCALE GENOMIC DNA]</scope>
    <source>
        <strain evidence="5 6">RB1R16</strain>
    </source>
</reference>
<evidence type="ECO:0000313" key="5">
    <source>
        <dbReference type="EMBL" id="PQJ11197.1"/>
    </source>
</evidence>
<dbReference type="Pfam" id="PF13424">
    <property type="entry name" value="TPR_12"/>
    <property type="match status" value="1"/>
</dbReference>
<evidence type="ECO:0000256" key="3">
    <source>
        <dbReference type="PROSITE-ProRule" id="PRU00339"/>
    </source>
</evidence>
<dbReference type="SMART" id="SM00028">
    <property type="entry name" value="TPR"/>
    <property type="match status" value="5"/>
</dbReference>
<evidence type="ECO:0000256" key="4">
    <source>
        <dbReference type="SAM" id="Phobius"/>
    </source>
</evidence>
<keyword evidence="4" id="KW-0812">Transmembrane</keyword>
<accession>A0A2S7SX60</accession>
<dbReference type="InterPro" id="IPR003661">
    <property type="entry name" value="HisK_dim/P_dom"/>
</dbReference>
<feature type="repeat" description="TPR" evidence="3">
    <location>
        <begin position="302"/>
        <end position="335"/>
    </location>
</feature>
<keyword evidence="4" id="KW-0472">Membrane</keyword>
<dbReference type="Proteomes" id="UP000239872">
    <property type="component" value="Unassembled WGS sequence"/>
</dbReference>
<dbReference type="RefSeq" id="WP_105038076.1">
    <property type="nucleotide sequence ID" value="NZ_PPSL01000002.1"/>
</dbReference>
<dbReference type="OrthoDB" id="6231665at2"/>
<dbReference type="InterPro" id="IPR011990">
    <property type="entry name" value="TPR-like_helical_dom_sf"/>
</dbReference>
<dbReference type="SUPFAM" id="SSF47384">
    <property type="entry name" value="Homodimeric domain of signal transducing histidine kinase"/>
    <property type="match status" value="1"/>
</dbReference>
<protein>
    <recommendedName>
        <fullName evidence="2">histidine kinase</fullName>
        <ecNumber evidence="2">2.7.13.3</ecNumber>
    </recommendedName>
</protein>
<feature type="repeat" description="TPR" evidence="3">
    <location>
        <begin position="163"/>
        <end position="196"/>
    </location>
</feature>
<dbReference type="EMBL" id="PPSL01000002">
    <property type="protein sequence ID" value="PQJ11197.1"/>
    <property type="molecule type" value="Genomic_DNA"/>
</dbReference>
<name>A0A2S7SX60_9BACT</name>